<keyword evidence="2" id="KW-1185">Reference proteome</keyword>
<sequence>MTLLDYCKKETQRLADLSGLRLDSLTTTEMTSTLLSISANTDIHSIWCMRGLCIASLVTYARIFGQGVRVKIKDEFIAILSVSEQQHHQEFLDLRDKWAAHSVNDYETSFVQVELSEGPTGEPVVSRVTDGTEMISILSPQQMAHLLALSKKATDYLGSLIDAERIAVASAIPQSDLLELARDNYAFSRPTRRKSHSERHSPFRS</sequence>
<accession>A0A7G9SNM6</accession>
<evidence type="ECO:0000313" key="2">
    <source>
        <dbReference type="Proteomes" id="UP000515804"/>
    </source>
</evidence>
<gene>
    <name evidence="1" type="ORF">H9L16_12300</name>
</gene>
<organism evidence="1 2">
    <name type="scientific">Thermomonas carbonis</name>
    <dbReference type="NCBI Taxonomy" id="1463158"/>
    <lineage>
        <taxon>Bacteria</taxon>
        <taxon>Pseudomonadati</taxon>
        <taxon>Pseudomonadota</taxon>
        <taxon>Gammaproteobacteria</taxon>
        <taxon>Lysobacterales</taxon>
        <taxon>Lysobacteraceae</taxon>
        <taxon>Thermomonas</taxon>
    </lineage>
</organism>
<dbReference type="AlphaFoldDB" id="A0A7G9SNM6"/>
<name>A0A7G9SNM6_9GAMM</name>
<dbReference type="EMBL" id="CP060719">
    <property type="protein sequence ID" value="QNN69451.1"/>
    <property type="molecule type" value="Genomic_DNA"/>
</dbReference>
<protein>
    <submittedName>
        <fullName evidence="1">Uncharacterized protein</fullName>
    </submittedName>
</protein>
<dbReference type="RefSeq" id="WP_187551970.1">
    <property type="nucleotide sequence ID" value="NZ_CP060719.1"/>
</dbReference>
<dbReference type="KEGG" id="tcn:H9L16_12300"/>
<reference evidence="1 2" key="1">
    <citation type="submission" date="2020-08" db="EMBL/GenBank/DDBJ databases">
        <title>Genome sequence of Thermomonas carbonis KCTC 42013T.</title>
        <authorList>
            <person name="Hyun D.-W."/>
            <person name="Bae J.-W."/>
        </authorList>
    </citation>
    <scope>NUCLEOTIDE SEQUENCE [LARGE SCALE GENOMIC DNA]</scope>
    <source>
        <strain evidence="1 2">KCTC 42013</strain>
    </source>
</reference>
<proteinExistence type="predicted"/>
<dbReference type="Proteomes" id="UP000515804">
    <property type="component" value="Chromosome"/>
</dbReference>
<evidence type="ECO:0000313" key="1">
    <source>
        <dbReference type="EMBL" id="QNN69451.1"/>
    </source>
</evidence>